<evidence type="ECO:0000256" key="3">
    <source>
        <dbReference type="ARBA" id="ARBA00022989"/>
    </source>
</evidence>
<keyword evidence="9" id="KW-1185">Reference proteome</keyword>
<dbReference type="EMBL" id="JAGPXC010000001">
    <property type="protein sequence ID" value="KAH6658905.1"/>
    <property type="molecule type" value="Genomic_DNA"/>
</dbReference>
<feature type="transmembrane region" description="Helical" evidence="6">
    <location>
        <begin position="378"/>
        <end position="395"/>
    </location>
</feature>
<dbReference type="Proteomes" id="UP000758603">
    <property type="component" value="Unassembled WGS sequence"/>
</dbReference>
<evidence type="ECO:0000256" key="6">
    <source>
        <dbReference type="SAM" id="Phobius"/>
    </source>
</evidence>
<dbReference type="PANTHER" id="PTHR31382:SF3">
    <property type="entry name" value="SODIUM ION_PROTON EXCHANGER (EUROFUNG)"/>
    <property type="match status" value="1"/>
</dbReference>
<feature type="compositionally biased region" description="Basic and acidic residues" evidence="5">
    <location>
        <begin position="542"/>
        <end position="556"/>
    </location>
</feature>
<dbReference type="GeneID" id="70126062"/>
<dbReference type="OrthoDB" id="5327978at2759"/>
<keyword evidence="3 6" id="KW-1133">Transmembrane helix</keyword>
<accession>A0A9P8UVE1</accession>
<proteinExistence type="predicted"/>
<feature type="region of interest" description="Disordered" evidence="5">
    <location>
        <begin position="510"/>
        <end position="556"/>
    </location>
</feature>
<feature type="transmembrane region" description="Helical" evidence="6">
    <location>
        <begin position="415"/>
        <end position="436"/>
    </location>
</feature>
<feature type="transmembrane region" description="Helical" evidence="6">
    <location>
        <begin position="311"/>
        <end position="329"/>
    </location>
</feature>
<feature type="transmembrane region" description="Helical" evidence="6">
    <location>
        <begin position="216"/>
        <end position="238"/>
    </location>
</feature>
<dbReference type="GO" id="GO:0005886">
    <property type="term" value="C:plasma membrane"/>
    <property type="evidence" value="ECO:0007669"/>
    <property type="project" value="InterPro"/>
</dbReference>
<dbReference type="GO" id="GO:0036376">
    <property type="term" value="P:sodium ion export across plasma membrane"/>
    <property type="evidence" value="ECO:0007669"/>
    <property type="project" value="InterPro"/>
</dbReference>
<dbReference type="Pfam" id="PF00999">
    <property type="entry name" value="Na_H_Exchanger"/>
    <property type="match status" value="1"/>
</dbReference>
<evidence type="ECO:0000259" key="7">
    <source>
        <dbReference type="Pfam" id="PF00999"/>
    </source>
</evidence>
<sequence length="556" mass="61079">MPTTDVSELNIIAITLGTFTVVFGLIAFKIKNVWYLGDALPSVLVGIMLGPIAARVLDADRWIDSDLQALVTLGIMRLMIGIQLVIAGYQLPKRYLRFRIREILVCLLPIMTLMWLATTACVLATIPKMRILPALIIAACVTSTDPVLSQAVAKSPFSDKFVARPLREIISAEAGANDGFASPFLMLGISFILQMAKSDGSSQLSSAEVGAALRYWVVEALLYTVALAIAYGAVVGYVGRKVVEYSVSRKWIDSESYLLFPTALGLFVVGTCGAIGTSDLLACFIAGCALNWDGRFHAETKRRHDEVNNCVDVLLSYGGFMFIGVTLPWDQFHQPDITGITWARLIGLGFIVLIFRRIPALLVCCKMMPAVVQNWKEAVFMGYFGPIGVGAIYYLEHTQLMLLSLGMATQDEQDLLLALTPVVYFLAFFSIVVHGLSIPALNAAYTFCGTEPLKEDAEQIRRRSVYVATPTNAIRTEDGRFIAFNRFDRPDDGEDSHVKVNILPRFQRPSYLPRENSTNETLAVHSSLGDSDTGKAGGNRIVRHDSMEGPKGERLV</sequence>
<feature type="transmembrane region" description="Helical" evidence="6">
    <location>
        <begin position="69"/>
        <end position="91"/>
    </location>
</feature>
<organism evidence="8 9">
    <name type="scientific">Truncatella angustata</name>
    <dbReference type="NCBI Taxonomy" id="152316"/>
    <lineage>
        <taxon>Eukaryota</taxon>
        <taxon>Fungi</taxon>
        <taxon>Dikarya</taxon>
        <taxon>Ascomycota</taxon>
        <taxon>Pezizomycotina</taxon>
        <taxon>Sordariomycetes</taxon>
        <taxon>Xylariomycetidae</taxon>
        <taxon>Amphisphaeriales</taxon>
        <taxon>Sporocadaceae</taxon>
        <taxon>Truncatella</taxon>
    </lineage>
</organism>
<dbReference type="InterPro" id="IPR004712">
    <property type="entry name" value="Na+/H+_antiporter_fungi"/>
</dbReference>
<gene>
    <name evidence="8" type="ORF">BKA67DRAFT_508607</name>
</gene>
<evidence type="ECO:0000313" key="8">
    <source>
        <dbReference type="EMBL" id="KAH6658905.1"/>
    </source>
</evidence>
<name>A0A9P8UVE1_9PEZI</name>
<feature type="transmembrane region" description="Helical" evidence="6">
    <location>
        <begin position="6"/>
        <end position="28"/>
    </location>
</feature>
<dbReference type="RefSeq" id="XP_045963036.1">
    <property type="nucleotide sequence ID" value="XM_046097170.1"/>
</dbReference>
<keyword evidence="2 6" id="KW-0812">Transmembrane</keyword>
<dbReference type="GO" id="GO:0042391">
    <property type="term" value="P:regulation of membrane potential"/>
    <property type="evidence" value="ECO:0007669"/>
    <property type="project" value="InterPro"/>
</dbReference>
<dbReference type="GO" id="GO:0120029">
    <property type="term" value="P:proton export across plasma membrane"/>
    <property type="evidence" value="ECO:0007669"/>
    <property type="project" value="InterPro"/>
</dbReference>
<evidence type="ECO:0000256" key="4">
    <source>
        <dbReference type="ARBA" id="ARBA00023136"/>
    </source>
</evidence>
<dbReference type="AlphaFoldDB" id="A0A9P8UVE1"/>
<feature type="transmembrane region" description="Helical" evidence="6">
    <location>
        <begin position="258"/>
        <end position="290"/>
    </location>
</feature>
<evidence type="ECO:0000256" key="2">
    <source>
        <dbReference type="ARBA" id="ARBA00022692"/>
    </source>
</evidence>
<feature type="transmembrane region" description="Helical" evidence="6">
    <location>
        <begin position="35"/>
        <end position="57"/>
    </location>
</feature>
<dbReference type="InterPro" id="IPR006153">
    <property type="entry name" value="Cation/H_exchanger_TM"/>
</dbReference>
<feature type="transmembrane region" description="Helical" evidence="6">
    <location>
        <begin position="341"/>
        <end position="358"/>
    </location>
</feature>
<evidence type="ECO:0000256" key="1">
    <source>
        <dbReference type="ARBA" id="ARBA00004141"/>
    </source>
</evidence>
<comment type="subcellular location">
    <subcellularLocation>
        <location evidence="1">Membrane</location>
        <topology evidence="1">Multi-pass membrane protein</topology>
    </subcellularLocation>
</comment>
<keyword evidence="4 6" id="KW-0472">Membrane</keyword>
<reference evidence="8" key="1">
    <citation type="journal article" date="2021" name="Nat. Commun.">
        <title>Genetic determinants of endophytism in the Arabidopsis root mycobiome.</title>
        <authorList>
            <person name="Mesny F."/>
            <person name="Miyauchi S."/>
            <person name="Thiergart T."/>
            <person name="Pickel B."/>
            <person name="Atanasova L."/>
            <person name="Karlsson M."/>
            <person name="Huettel B."/>
            <person name="Barry K.W."/>
            <person name="Haridas S."/>
            <person name="Chen C."/>
            <person name="Bauer D."/>
            <person name="Andreopoulos W."/>
            <person name="Pangilinan J."/>
            <person name="LaButti K."/>
            <person name="Riley R."/>
            <person name="Lipzen A."/>
            <person name="Clum A."/>
            <person name="Drula E."/>
            <person name="Henrissat B."/>
            <person name="Kohler A."/>
            <person name="Grigoriev I.V."/>
            <person name="Martin F.M."/>
            <person name="Hacquard S."/>
        </authorList>
    </citation>
    <scope>NUCLEOTIDE SEQUENCE</scope>
    <source>
        <strain evidence="8">MPI-SDFR-AT-0073</strain>
    </source>
</reference>
<feature type="domain" description="Cation/H+ exchanger transmembrane" evidence="7">
    <location>
        <begin position="25"/>
        <end position="441"/>
    </location>
</feature>
<dbReference type="GO" id="GO:0015385">
    <property type="term" value="F:sodium:proton antiporter activity"/>
    <property type="evidence" value="ECO:0007669"/>
    <property type="project" value="InterPro"/>
</dbReference>
<evidence type="ECO:0000313" key="9">
    <source>
        <dbReference type="Proteomes" id="UP000758603"/>
    </source>
</evidence>
<comment type="caution">
    <text evidence="8">The sequence shown here is derived from an EMBL/GenBank/DDBJ whole genome shotgun (WGS) entry which is preliminary data.</text>
</comment>
<dbReference type="PANTHER" id="PTHR31382">
    <property type="entry name" value="NA(+)/H(+) ANTIPORTER"/>
    <property type="match status" value="1"/>
</dbReference>
<evidence type="ECO:0000256" key="5">
    <source>
        <dbReference type="SAM" id="MobiDB-lite"/>
    </source>
</evidence>
<protein>
    <submittedName>
        <fullName evidence="8">Sodium/hydrogen exchanger family protein</fullName>
    </submittedName>
</protein>
<feature type="transmembrane region" description="Helical" evidence="6">
    <location>
        <begin position="103"/>
        <end position="126"/>
    </location>
</feature>